<dbReference type="PANTHER" id="PTHR42913:SF9">
    <property type="entry name" value="SLR1591 PROTEIN"/>
    <property type="match status" value="1"/>
</dbReference>
<dbReference type="Pfam" id="PF07992">
    <property type="entry name" value="Pyr_redox_2"/>
    <property type="match status" value="1"/>
</dbReference>
<keyword evidence="3" id="KW-0274">FAD</keyword>
<dbReference type="InterPro" id="IPR023753">
    <property type="entry name" value="FAD/NAD-binding_dom"/>
</dbReference>
<protein>
    <submittedName>
        <fullName evidence="6">Pyridine nucleotide-disulfide oxidoreductase</fullName>
    </submittedName>
</protein>
<dbReference type="AlphaFoldDB" id="A0A2Z3HV41"/>
<keyword evidence="7" id="KW-1185">Reference proteome</keyword>
<evidence type="ECO:0000256" key="2">
    <source>
        <dbReference type="ARBA" id="ARBA00022630"/>
    </source>
</evidence>
<dbReference type="RefSeq" id="WP_110450593.1">
    <property type="nucleotide sequence ID" value="NZ_CP029479.1"/>
</dbReference>
<dbReference type="OrthoDB" id="9768666at2"/>
<keyword evidence="2" id="KW-0285">Flavoprotein</keyword>
<sequence length="376" mass="38504">MLRARVRVVLVGAGHAHLLVLKHAGALRAAGVEPILVAPPTFHYSGLATAVLSGALPPGRALLDVGALAARYGVRHLPAEVAAIDRQARRLHLSDGQDLAYDAVSFNIGSVTACGGDLQGEGEAWPVKPLSGLAGLRRRLEDHLADGVSPSIVVAGGGPTGFEVAAALAGRVERAGLSPRVLILRRSMPDWASARALGRLSAALQRRGILQTSGEAAGRRPGEVLLLDGGALPCDLLVMATGLQAPAVIADLGLPLSQDGRLAVGPTLQSPGDPTVLAVGDCAVITGSPRPPAGVFGVRAAPILAHNLAALGTGARLATFAPQSRWLSILDLGDGTGLALRGRVWSLGRGALMLKRRLDLGFVDGLRAASGEVLED</sequence>
<dbReference type="PANTHER" id="PTHR42913">
    <property type="entry name" value="APOPTOSIS-INDUCING FACTOR 1"/>
    <property type="match status" value="1"/>
</dbReference>
<gene>
    <name evidence="6" type="ORF">HYN04_09840</name>
</gene>
<dbReference type="InterPro" id="IPR051169">
    <property type="entry name" value="NADH-Q_oxidoreductase"/>
</dbReference>
<dbReference type="KEGG" id="phb:HYN04_09840"/>
<evidence type="ECO:0000256" key="1">
    <source>
        <dbReference type="ARBA" id="ARBA00001974"/>
    </source>
</evidence>
<evidence type="ECO:0000259" key="5">
    <source>
        <dbReference type="Pfam" id="PF07992"/>
    </source>
</evidence>
<dbReference type="EMBL" id="CP029479">
    <property type="protein sequence ID" value="AWM78026.1"/>
    <property type="molecule type" value="Genomic_DNA"/>
</dbReference>
<reference evidence="7" key="1">
    <citation type="submission" date="2018-05" db="EMBL/GenBank/DDBJ databases">
        <title>Genome sequencing of Phenylobacterium sp. HYN0004.</title>
        <authorList>
            <person name="Yi H."/>
            <person name="Baek C."/>
        </authorList>
    </citation>
    <scope>NUCLEOTIDE SEQUENCE [LARGE SCALE GENOMIC DNA]</scope>
    <source>
        <strain evidence="7">HYN0004</strain>
    </source>
</reference>
<name>A0A2Z3HV41_9CAUL</name>
<dbReference type="InterPro" id="IPR036188">
    <property type="entry name" value="FAD/NAD-bd_sf"/>
</dbReference>
<dbReference type="SUPFAM" id="SSF51905">
    <property type="entry name" value="FAD/NAD(P)-binding domain"/>
    <property type="match status" value="2"/>
</dbReference>
<feature type="domain" description="FAD/NAD(P)-binding" evidence="5">
    <location>
        <begin position="7"/>
        <end position="286"/>
    </location>
</feature>
<evidence type="ECO:0000313" key="6">
    <source>
        <dbReference type="EMBL" id="AWM78026.1"/>
    </source>
</evidence>
<proteinExistence type="predicted"/>
<dbReference type="Proteomes" id="UP000247763">
    <property type="component" value="Chromosome"/>
</dbReference>
<comment type="cofactor">
    <cofactor evidence="1">
        <name>FAD</name>
        <dbReference type="ChEBI" id="CHEBI:57692"/>
    </cofactor>
</comment>
<keyword evidence="4" id="KW-0560">Oxidoreductase</keyword>
<organism evidence="6 7">
    <name type="scientific">Phenylobacterium parvum</name>
    <dbReference type="NCBI Taxonomy" id="2201350"/>
    <lineage>
        <taxon>Bacteria</taxon>
        <taxon>Pseudomonadati</taxon>
        <taxon>Pseudomonadota</taxon>
        <taxon>Alphaproteobacteria</taxon>
        <taxon>Caulobacterales</taxon>
        <taxon>Caulobacteraceae</taxon>
        <taxon>Phenylobacterium</taxon>
    </lineage>
</organism>
<evidence type="ECO:0000256" key="4">
    <source>
        <dbReference type="ARBA" id="ARBA00023002"/>
    </source>
</evidence>
<dbReference type="GO" id="GO:0019646">
    <property type="term" value="P:aerobic electron transport chain"/>
    <property type="evidence" value="ECO:0007669"/>
    <property type="project" value="TreeGrafter"/>
</dbReference>
<dbReference type="GO" id="GO:0003955">
    <property type="term" value="F:NAD(P)H dehydrogenase (quinone) activity"/>
    <property type="evidence" value="ECO:0007669"/>
    <property type="project" value="TreeGrafter"/>
</dbReference>
<evidence type="ECO:0000313" key="7">
    <source>
        <dbReference type="Proteomes" id="UP000247763"/>
    </source>
</evidence>
<accession>A0A2Z3HV41</accession>
<dbReference type="Gene3D" id="3.50.50.100">
    <property type="match status" value="1"/>
</dbReference>
<evidence type="ECO:0000256" key="3">
    <source>
        <dbReference type="ARBA" id="ARBA00022827"/>
    </source>
</evidence>